<keyword evidence="1" id="KW-1133">Transmembrane helix</keyword>
<feature type="transmembrane region" description="Helical" evidence="1">
    <location>
        <begin position="92"/>
        <end position="111"/>
    </location>
</feature>
<proteinExistence type="predicted"/>
<dbReference type="Gene3D" id="3.30.70.1230">
    <property type="entry name" value="Nucleotide cyclase"/>
    <property type="match status" value="1"/>
</dbReference>
<feature type="domain" description="Guanylate cyclase" evidence="2">
    <location>
        <begin position="183"/>
        <end position="312"/>
    </location>
</feature>
<dbReference type="RefSeq" id="WP_379831763.1">
    <property type="nucleotide sequence ID" value="NZ_JBHUHU010000005.1"/>
</dbReference>
<dbReference type="Proteomes" id="UP001597342">
    <property type="component" value="Unassembled WGS sequence"/>
</dbReference>
<dbReference type="PANTHER" id="PTHR43081:SF1">
    <property type="entry name" value="ADENYLATE CYCLASE, TERMINAL-DIFFERENTIATION SPECIFIC"/>
    <property type="match status" value="1"/>
</dbReference>
<dbReference type="PANTHER" id="PTHR43081">
    <property type="entry name" value="ADENYLATE CYCLASE, TERMINAL-DIFFERENTIATION SPECIFIC-RELATED"/>
    <property type="match status" value="1"/>
</dbReference>
<protein>
    <submittedName>
        <fullName evidence="3">Adenylate/guanylate cyclase domain-containing protein</fullName>
    </submittedName>
</protein>
<evidence type="ECO:0000313" key="3">
    <source>
        <dbReference type="EMBL" id="MFD2101179.1"/>
    </source>
</evidence>
<feature type="transmembrane region" description="Helical" evidence="1">
    <location>
        <begin position="50"/>
        <end position="72"/>
    </location>
</feature>
<dbReference type="CDD" id="cd07302">
    <property type="entry name" value="CHD"/>
    <property type="match status" value="1"/>
</dbReference>
<keyword evidence="4" id="KW-1185">Reference proteome</keyword>
<dbReference type="EMBL" id="JBHUHU010000005">
    <property type="protein sequence ID" value="MFD2101179.1"/>
    <property type="molecule type" value="Genomic_DNA"/>
</dbReference>
<dbReference type="SUPFAM" id="SSF55073">
    <property type="entry name" value="Nucleotide cyclase"/>
    <property type="match status" value="1"/>
</dbReference>
<accession>A0ABW4Y4V3</accession>
<dbReference type="Pfam" id="PF00211">
    <property type="entry name" value="Guanylate_cyc"/>
    <property type="match status" value="1"/>
</dbReference>
<dbReference type="InterPro" id="IPR029787">
    <property type="entry name" value="Nucleotide_cyclase"/>
</dbReference>
<keyword evidence="1" id="KW-0472">Membrane</keyword>
<organism evidence="3 4">
    <name type="scientific">Flagellimonas iocasae</name>
    <dbReference type="NCBI Taxonomy" id="2055905"/>
    <lineage>
        <taxon>Bacteria</taxon>
        <taxon>Pseudomonadati</taxon>
        <taxon>Bacteroidota</taxon>
        <taxon>Flavobacteriia</taxon>
        <taxon>Flavobacteriales</taxon>
        <taxon>Flavobacteriaceae</taxon>
        <taxon>Flagellimonas</taxon>
    </lineage>
</organism>
<keyword evidence="1" id="KW-0812">Transmembrane</keyword>
<reference evidence="4" key="1">
    <citation type="journal article" date="2019" name="Int. J. Syst. Evol. Microbiol.">
        <title>The Global Catalogue of Microorganisms (GCM) 10K type strain sequencing project: providing services to taxonomists for standard genome sequencing and annotation.</title>
        <authorList>
            <consortium name="The Broad Institute Genomics Platform"/>
            <consortium name="The Broad Institute Genome Sequencing Center for Infectious Disease"/>
            <person name="Wu L."/>
            <person name="Ma J."/>
        </authorList>
    </citation>
    <scope>NUCLEOTIDE SEQUENCE [LARGE SCALE GENOMIC DNA]</scope>
    <source>
        <strain evidence="4">JCM 3389</strain>
    </source>
</reference>
<evidence type="ECO:0000256" key="1">
    <source>
        <dbReference type="SAM" id="Phobius"/>
    </source>
</evidence>
<evidence type="ECO:0000313" key="4">
    <source>
        <dbReference type="Proteomes" id="UP001597342"/>
    </source>
</evidence>
<dbReference type="InterPro" id="IPR001054">
    <property type="entry name" value="A/G_cyclase"/>
</dbReference>
<feature type="transmembrane region" description="Helical" evidence="1">
    <location>
        <begin position="12"/>
        <end position="30"/>
    </location>
</feature>
<gene>
    <name evidence="3" type="ORF">ACFSJE_15425</name>
</gene>
<name>A0ABW4Y4V3_9FLAO</name>
<comment type="caution">
    <text evidence="3">The sequence shown here is derived from an EMBL/GenBank/DDBJ whole genome shotgun (WGS) entry which is preliminary data.</text>
</comment>
<sequence>MSGPETKRTLYRILPFGIIWLLSGWIFLIVEHAASDHFSHLPETAIKMDPTIFLLSSIAITVVGLLIGLIEIKYLSRLFSHKRFVTKIFYKLIIYVLLFFLIGLLTFPFAASLELDSSVLDSRVWEKYTDYFTSLSHFSTIVQLGTALVVSLFYVEIRDYLGQGVLKNFFTGKYHKPIEEERIFMFLDMKSSTTIAEKLGHVAYFDLLQNYYADISEPIVRYEGEIYQYAGDEIILSWKNSTPTANNRCIHCFFDMKKALQQKEAWYQKTFGLAPVFKAGIHLGKVTAGEIGKIKKEILFTGDPLNVAARIQSLCNSYQVTLLVSSNLVHQMELGSDFEILQVDKAHLRGKEASTELFTISEKELSTL</sequence>
<dbReference type="InterPro" id="IPR050697">
    <property type="entry name" value="Adenylyl/Guanylyl_Cyclase_3/4"/>
</dbReference>
<feature type="transmembrane region" description="Helical" evidence="1">
    <location>
        <begin position="131"/>
        <end position="155"/>
    </location>
</feature>
<dbReference type="PROSITE" id="PS50125">
    <property type="entry name" value="GUANYLATE_CYCLASE_2"/>
    <property type="match status" value="1"/>
</dbReference>
<evidence type="ECO:0000259" key="2">
    <source>
        <dbReference type="PROSITE" id="PS50125"/>
    </source>
</evidence>